<dbReference type="InterPro" id="IPR000719">
    <property type="entry name" value="Prot_kinase_dom"/>
</dbReference>
<evidence type="ECO:0000256" key="4">
    <source>
        <dbReference type="ARBA" id="ARBA00022741"/>
    </source>
</evidence>
<dbReference type="PANTHER" id="PTHR43289">
    <property type="entry name" value="MITOGEN-ACTIVATED PROTEIN KINASE KINASE KINASE 20-RELATED"/>
    <property type="match status" value="1"/>
</dbReference>
<feature type="region of interest" description="Disordered" evidence="7">
    <location>
        <begin position="290"/>
        <end position="370"/>
    </location>
</feature>
<evidence type="ECO:0000313" key="11">
    <source>
        <dbReference type="Proteomes" id="UP000295172"/>
    </source>
</evidence>
<dbReference type="Pfam" id="PF00069">
    <property type="entry name" value="Pkinase"/>
    <property type="match status" value="1"/>
</dbReference>
<evidence type="ECO:0000256" key="1">
    <source>
        <dbReference type="ARBA" id="ARBA00012513"/>
    </source>
</evidence>
<dbReference type="EC" id="2.7.11.1" evidence="1"/>
<dbReference type="EMBL" id="SMKR01000131">
    <property type="protein sequence ID" value="TDD18536.1"/>
    <property type="molecule type" value="Genomic_DNA"/>
</dbReference>
<feature type="domain" description="Protein kinase" evidence="9">
    <location>
        <begin position="1"/>
        <end position="249"/>
    </location>
</feature>
<dbReference type="PROSITE" id="PS50011">
    <property type="entry name" value="PROTEIN_KINASE_DOM"/>
    <property type="match status" value="1"/>
</dbReference>
<dbReference type="FunFam" id="1.10.510.10:FF:000021">
    <property type="entry name" value="Serine/threonine protein kinase"/>
    <property type="match status" value="1"/>
</dbReference>
<dbReference type="PROSITE" id="PS00108">
    <property type="entry name" value="PROTEIN_KINASE_ST"/>
    <property type="match status" value="1"/>
</dbReference>
<dbReference type="GO" id="GO:0005524">
    <property type="term" value="F:ATP binding"/>
    <property type="evidence" value="ECO:0007669"/>
    <property type="project" value="UniProtKB-KW"/>
</dbReference>
<dbReference type="Gene3D" id="1.10.510.10">
    <property type="entry name" value="Transferase(Phosphotransferase) domain 1"/>
    <property type="match status" value="1"/>
</dbReference>
<organism evidence="10 11">
    <name type="scientific">Kribbella turkmenica</name>
    <dbReference type="NCBI Taxonomy" id="2530375"/>
    <lineage>
        <taxon>Bacteria</taxon>
        <taxon>Bacillati</taxon>
        <taxon>Actinomycetota</taxon>
        <taxon>Actinomycetes</taxon>
        <taxon>Propionibacteriales</taxon>
        <taxon>Kribbellaceae</taxon>
        <taxon>Kribbella</taxon>
    </lineage>
</organism>
<dbReference type="AlphaFoldDB" id="A0A4V2YEA5"/>
<keyword evidence="6" id="KW-0067">ATP-binding</keyword>
<reference evidence="10 11" key="1">
    <citation type="submission" date="2019-02" db="EMBL/GenBank/DDBJ databases">
        <title>Draft genome sequences of novel Actinobacteria.</title>
        <authorList>
            <person name="Sahin N."/>
            <person name="Ay H."/>
            <person name="Saygin H."/>
        </authorList>
    </citation>
    <scope>NUCLEOTIDE SEQUENCE [LARGE SCALE GENOMIC DNA]</scope>
    <source>
        <strain evidence="10 11">16K104</strain>
    </source>
</reference>
<proteinExistence type="predicted"/>
<dbReference type="InterPro" id="IPR008271">
    <property type="entry name" value="Ser/Thr_kinase_AS"/>
</dbReference>
<keyword evidence="8" id="KW-0472">Membrane</keyword>
<dbReference type="CDD" id="cd14014">
    <property type="entry name" value="STKc_PknB_like"/>
    <property type="match status" value="1"/>
</dbReference>
<feature type="compositionally biased region" description="Low complexity" evidence="7">
    <location>
        <begin position="236"/>
        <end position="253"/>
    </location>
</feature>
<keyword evidence="8" id="KW-0812">Transmembrane</keyword>
<dbReference type="SUPFAM" id="SSF56112">
    <property type="entry name" value="Protein kinase-like (PK-like)"/>
    <property type="match status" value="1"/>
</dbReference>
<protein>
    <recommendedName>
        <fullName evidence="1">non-specific serine/threonine protein kinase</fullName>
        <ecNumber evidence="1">2.7.11.1</ecNumber>
    </recommendedName>
</protein>
<evidence type="ECO:0000313" key="10">
    <source>
        <dbReference type="EMBL" id="TDD18536.1"/>
    </source>
</evidence>
<keyword evidence="4" id="KW-0547">Nucleotide-binding</keyword>
<evidence type="ECO:0000256" key="2">
    <source>
        <dbReference type="ARBA" id="ARBA00022527"/>
    </source>
</evidence>
<dbReference type="SMART" id="SM00220">
    <property type="entry name" value="S_TKc"/>
    <property type="match status" value="1"/>
</dbReference>
<name>A0A4V2YEA5_9ACTN</name>
<dbReference type="GO" id="GO:0004674">
    <property type="term" value="F:protein serine/threonine kinase activity"/>
    <property type="evidence" value="ECO:0007669"/>
    <property type="project" value="UniProtKB-KW"/>
</dbReference>
<feature type="region of interest" description="Disordered" evidence="7">
    <location>
        <begin position="235"/>
        <end position="257"/>
    </location>
</feature>
<accession>A0A4V2YEA5</accession>
<gene>
    <name evidence="10" type="ORF">E1218_25885</name>
</gene>
<feature type="transmembrane region" description="Helical" evidence="8">
    <location>
        <begin position="263"/>
        <end position="282"/>
    </location>
</feature>
<comment type="caution">
    <text evidence="10">The sequence shown here is derived from an EMBL/GenBank/DDBJ whole genome shotgun (WGS) entry which is preliminary data.</text>
</comment>
<evidence type="ECO:0000256" key="3">
    <source>
        <dbReference type="ARBA" id="ARBA00022679"/>
    </source>
</evidence>
<dbReference type="InterPro" id="IPR011009">
    <property type="entry name" value="Kinase-like_dom_sf"/>
</dbReference>
<dbReference type="OrthoDB" id="9762169at2"/>
<feature type="compositionally biased region" description="Low complexity" evidence="7">
    <location>
        <begin position="300"/>
        <end position="315"/>
    </location>
</feature>
<evidence type="ECO:0000256" key="7">
    <source>
        <dbReference type="SAM" id="MobiDB-lite"/>
    </source>
</evidence>
<evidence type="ECO:0000256" key="8">
    <source>
        <dbReference type="SAM" id="Phobius"/>
    </source>
</evidence>
<keyword evidence="2 10" id="KW-0723">Serine/threonine-protein kinase</keyword>
<dbReference type="Proteomes" id="UP000295172">
    <property type="component" value="Unassembled WGS sequence"/>
</dbReference>
<evidence type="ECO:0000259" key="9">
    <source>
        <dbReference type="PROSITE" id="PS50011"/>
    </source>
</evidence>
<evidence type="ECO:0000256" key="6">
    <source>
        <dbReference type="ARBA" id="ARBA00022840"/>
    </source>
</evidence>
<dbReference type="Gene3D" id="3.30.200.20">
    <property type="entry name" value="Phosphorylase Kinase, domain 1"/>
    <property type="match status" value="1"/>
</dbReference>
<keyword evidence="5 10" id="KW-0418">Kinase</keyword>
<dbReference type="PANTHER" id="PTHR43289:SF6">
    <property type="entry name" value="SERINE_THREONINE-PROTEIN KINASE NEKL-3"/>
    <property type="match status" value="1"/>
</dbReference>
<evidence type="ECO:0000256" key="5">
    <source>
        <dbReference type="ARBA" id="ARBA00022777"/>
    </source>
</evidence>
<sequence>MGEVRRATDEVLGREVAVKLMLPVPQTLAASQRFLREARATARIRSPHVVAAYDFGEYGDGYYLAMELVTGCSVADELRRDGLFTAERAEQVIRQAAAGLAAVHRHGIVHRDVKTSNLLLAVDGTVKIADFGIVRFLNETTTTLTATGQIVGTSHYLAPERALGRPAEPPADVYALGCVLYQLVTGRPPFLADSPALIMYQHVQTDPVPPSELRPELAGLEPLISWLLDKDPARRPTAAQLAQGAQPPAAADTPVRRRRARPVLAGVAAAIALVAATVGILLEIRGVNLPATNDLSPGDAVRTTPTAPVAPRTTAFTSKPSSRPSAGPNPPAPAVKARDTSKAGKSGAQAGKPDEPGKPGAPPKPKKPKP</sequence>
<keyword evidence="11" id="KW-1185">Reference proteome</keyword>
<keyword evidence="8" id="KW-1133">Transmembrane helix</keyword>
<keyword evidence="3" id="KW-0808">Transferase</keyword>